<dbReference type="AlphaFoldDB" id="A0A075NUY5"/>
<dbReference type="Proteomes" id="UP000056090">
    <property type="component" value="Chromosome"/>
</dbReference>
<name>A0A075NUY5_9ALTE</name>
<reference evidence="1 2" key="1">
    <citation type="submission" date="2014-06" db="EMBL/GenBank/DDBJ databases">
        <title>Genomes of Alteromonas australica, a world apart.</title>
        <authorList>
            <person name="Gonzaga A."/>
            <person name="Lopez-Perez M."/>
            <person name="Rodriguez-Valera F."/>
        </authorList>
    </citation>
    <scope>NUCLEOTIDE SEQUENCE [LARGE SCALE GENOMIC DNA]</scope>
    <source>
        <strain evidence="1 2">H 17</strain>
    </source>
</reference>
<keyword evidence="2" id="KW-1185">Reference proteome</keyword>
<evidence type="ECO:0000313" key="2">
    <source>
        <dbReference type="Proteomes" id="UP000056090"/>
    </source>
</evidence>
<dbReference type="Pfam" id="PF12487">
    <property type="entry name" value="DUF3703"/>
    <property type="match status" value="1"/>
</dbReference>
<dbReference type="KEGG" id="aal:EP13_06975"/>
<dbReference type="eggNOG" id="COG0671">
    <property type="taxonomic scope" value="Bacteria"/>
</dbReference>
<proteinExistence type="predicted"/>
<gene>
    <name evidence="1" type="ORF">EP13_06975</name>
</gene>
<dbReference type="GeneID" id="78254655"/>
<evidence type="ECO:0000313" key="1">
    <source>
        <dbReference type="EMBL" id="AIF98454.1"/>
    </source>
</evidence>
<accession>A0A075NUY5</accession>
<dbReference type="EMBL" id="CP008849">
    <property type="protein sequence ID" value="AIF98454.1"/>
    <property type="molecule type" value="Genomic_DNA"/>
</dbReference>
<sequence>MNFTQAAKPYILQKLSAAHKSLSNNDNKAGFKALEDAHVIGQYSTYHHTRVHYEMLKFGIKRRDLKEVSGQIFRMLGALTKTAIGLLPEGNTGGANVSPFKPMPISSENKAILEKIRNAQS</sequence>
<evidence type="ECO:0008006" key="3">
    <source>
        <dbReference type="Google" id="ProtNLM"/>
    </source>
</evidence>
<protein>
    <recommendedName>
        <fullName evidence="3">DUF3703 domain-containing protein</fullName>
    </recommendedName>
</protein>
<organism evidence="1 2">
    <name type="scientific">Alteromonas australica</name>
    <dbReference type="NCBI Taxonomy" id="589873"/>
    <lineage>
        <taxon>Bacteria</taxon>
        <taxon>Pseudomonadati</taxon>
        <taxon>Pseudomonadota</taxon>
        <taxon>Gammaproteobacteria</taxon>
        <taxon>Alteromonadales</taxon>
        <taxon>Alteromonadaceae</taxon>
        <taxon>Alteromonas/Salinimonas group</taxon>
        <taxon>Alteromonas</taxon>
    </lineage>
</organism>
<dbReference type="RefSeq" id="WP_044056643.1">
    <property type="nucleotide sequence ID" value="NZ_CBCSKJ010000001.1"/>
</dbReference>
<dbReference type="InterPro" id="IPR022172">
    <property type="entry name" value="DUF3703"/>
</dbReference>